<keyword evidence="7 11" id="KW-0560">Oxidoreductase</keyword>
<evidence type="ECO:0000259" key="13">
    <source>
        <dbReference type="PROSITE" id="PS50968"/>
    </source>
</evidence>
<dbReference type="AlphaFoldDB" id="A0A1I7NB83"/>
<protein>
    <recommendedName>
        <fullName evidence="5 11">Pyruvate dehydrogenase E1 component subunit beta</fullName>
        <ecNumber evidence="4 11">1.2.4.1</ecNumber>
    </recommendedName>
</protein>
<organism evidence="14 15">
    <name type="scientific">Devosia crocina</name>
    <dbReference type="NCBI Taxonomy" id="429728"/>
    <lineage>
        <taxon>Bacteria</taxon>
        <taxon>Pseudomonadati</taxon>
        <taxon>Pseudomonadota</taxon>
        <taxon>Alphaproteobacteria</taxon>
        <taxon>Hyphomicrobiales</taxon>
        <taxon>Devosiaceae</taxon>
        <taxon>Devosia</taxon>
    </lineage>
</organism>
<dbReference type="InterPro" id="IPR000089">
    <property type="entry name" value="Biotin_lipoyl"/>
</dbReference>
<evidence type="ECO:0000256" key="2">
    <source>
        <dbReference type="ARBA" id="ARBA00001964"/>
    </source>
</evidence>
<evidence type="ECO:0000256" key="3">
    <source>
        <dbReference type="ARBA" id="ARBA00011870"/>
    </source>
</evidence>
<reference evidence="14 15" key="1">
    <citation type="submission" date="2016-10" db="EMBL/GenBank/DDBJ databases">
        <authorList>
            <person name="de Groot N.N."/>
        </authorList>
    </citation>
    <scope>NUCLEOTIDE SEQUENCE [LARGE SCALE GENOMIC DNA]</scope>
    <source>
        <strain evidence="14 15">IPL20</strain>
    </source>
</reference>
<sequence>MPQILMPALSPTMEEGKLAKWLVKVGDTVKSGDVLAEIETDKATMEVESVDEGVVKEILIEEGTEGVKVNTPIALVMGEGEEVGEGNRPAAQATSSDPDGDSAVAAAAAPVPAEPRSGAEAPKFVAQNDPDLPDGVEMVEMTVRQALNEAMAEEMRRDKDVFIMGEEVAEYQGAYKITQNLLQEFGAERVIDTPITEHGFAGLAVGAAFAGLKPIVEFMTWNFAMQAIDQIINSAAKQLYMSGGQVTAPMVFRGPNGAAARVAAQHSQDYSAWYAHVPGLTVIAPYSAADAKGLLKAAIRSPNPVVFLENEILYGSTGLVPKVDDFVLPIGKARIAREGADVTIVSFSMGMRYATQATEKLVAAGVDVELIDLRTLRPLDIDTVIESVKKTGRLVTVEEGWPQGGIGADISARVMEQAFDYLDAPVMRVTGKDVPMPYAANLEKLALPNVDEVIAAVNAVTYRS</sequence>
<evidence type="ECO:0000256" key="9">
    <source>
        <dbReference type="ARBA" id="ARBA00023317"/>
    </source>
</evidence>
<dbReference type="InterPro" id="IPR003016">
    <property type="entry name" value="2-oxoA_DH_lipoyl-BS"/>
</dbReference>
<dbReference type="PROSITE" id="PS00189">
    <property type="entry name" value="LIPOYL"/>
    <property type="match status" value="1"/>
</dbReference>
<dbReference type="InterPro" id="IPR027110">
    <property type="entry name" value="PDHB_mito-type"/>
</dbReference>
<keyword evidence="8 11" id="KW-0786">Thiamine pyrophosphate</keyword>
<evidence type="ECO:0000256" key="11">
    <source>
        <dbReference type="RuleBase" id="RU364074"/>
    </source>
</evidence>
<evidence type="ECO:0000256" key="8">
    <source>
        <dbReference type="ARBA" id="ARBA00023052"/>
    </source>
</evidence>
<evidence type="ECO:0000256" key="7">
    <source>
        <dbReference type="ARBA" id="ARBA00023002"/>
    </source>
</evidence>
<evidence type="ECO:0000313" key="14">
    <source>
        <dbReference type="EMBL" id="SFV31925.1"/>
    </source>
</evidence>
<dbReference type="NCBIfam" id="NF008854">
    <property type="entry name" value="PRK11892.1"/>
    <property type="match status" value="1"/>
</dbReference>
<dbReference type="GO" id="GO:0006086">
    <property type="term" value="P:pyruvate decarboxylation to acetyl-CoA"/>
    <property type="evidence" value="ECO:0007669"/>
    <property type="project" value="InterPro"/>
</dbReference>
<dbReference type="GO" id="GO:0004739">
    <property type="term" value="F:pyruvate dehydrogenase (acetyl-transferring) activity"/>
    <property type="evidence" value="ECO:0007669"/>
    <property type="project" value="UniProtKB-UniRule"/>
</dbReference>
<dbReference type="Gene3D" id="3.40.50.970">
    <property type="match status" value="1"/>
</dbReference>
<dbReference type="PANTHER" id="PTHR11624:SF96">
    <property type="entry name" value="PYRUVATE DEHYDROGENASE E1 COMPONENT SUBUNIT BETA, MITOCHONDRIAL"/>
    <property type="match status" value="1"/>
</dbReference>
<evidence type="ECO:0000313" key="15">
    <source>
        <dbReference type="Proteomes" id="UP000199074"/>
    </source>
</evidence>
<dbReference type="Pfam" id="PF02779">
    <property type="entry name" value="Transket_pyr"/>
    <property type="match status" value="1"/>
</dbReference>
<evidence type="ECO:0000256" key="12">
    <source>
        <dbReference type="SAM" id="MobiDB-lite"/>
    </source>
</evidence>
<evidence type="ECO:0000256" key="10">
    <source>
        <dbReference type="ARBA" id="ARBA00025211"/>
    </source>
</evidence>
<keyword evidence="15" id="KW-1185">Reference proteome</keyword>
<dbReference type="Gene3D" id="3.40.50.920">
    <property type="match status" value="1"/>
</dbReference>
<dbReference type="Pfam" id="PF02780">
    <property type="entry name" value="Transketolase_C"/>
    <property type="match status" value="1"/>
</dbReference>
<evidence type="ECO:0000256" key="5">
    <source>
        <dbReference type="ARBA" id="ARBA00016138"/>
    </source>
</evidence>
<dbReference type="SMART" id="SM00861">
    <property type="entry name" value="Transket_pyr"/>
    <property type="match status" value="1"/>
</dbReference>
<keyword evidence="6" id="KW-0450">Lipoyl</keyword>
<evidence type="ECO:0000256" key="6">
    <source>
        <dbReference type="ARBA" id="ARBA00022823"/>
    </source>
</evidence>
<dbReference type="Proteomes" id="UP000199074">
    <property type="component" value="Unassembled WGS sequence"/>
</dbReference>
<dbReference type="NCBIfam" id="NF006667">
    <property type="entry name" value="PRK09212.1"/>
    <property type="match status" value="1"/>
</dbReference>
<dbReference type="SUPFAM" id="SSF51230">
    <property type="entry name" value="Single hybrid motif"/>
    <property type="match status" value="1"/>
</dbReference>
<dbReference type="FunFam" id="2.40.50.100:FF:000010">
    <property type="entry name" value="Acetyltransferase component of pyruvate dehydrogenase complex"/>
    <property type="match status" value="1"/>
</dbReference>
<feature type="domain" description="Lipoyl-binding" evidence="13">
    <location>
        <begin position="1"/>
        <end position="77"/>
    </location>
</feature>
<feature type="region of interest" description="Disordered" evidence="12">
    <location>
        <begin position="81"/>
        <end position="131"/>
    </location>
</feature>
<accession>A0A1I7NB83</accession>
<dbReference type="RefSeq" id="WP_092422896.1">
    <property type="nucleotide sequence ID" value="NZ_FPCK01000001.1"/>
</dbReference>
<dbReference type="FunFam" id="3.40.50.970:FF:000001">
    <property type="entry name" value="Pyruvate dehydrogenase E1 beta subunit"/>
    <property type="match status" value="1"/>
</dbReference>
<dbReference type="SUPFAM" id="SSF52518">
    <property type="entry name" value="Thiamin diphosphate-binding fold (THDP-binding)"/>
    <property type="match status" value="1"/>
</dbReference>
<dbReference type="InterPro" id="IPR009014">
    <property type="entry name" value="Transketo_C/PFOR_II"/>
</dbReference>
<dbReference type="SUPFAM" id="SSF52922">
    <property type="entry name" value="TK C-terminal domain-like"/>
    <property type="match status" value="1"/>
</dbReference>
<dbReference type="Gene3D" id="2.40.50.100">
    <property type="match status" value="1"/>
</dbReference>
<comment type="function">
    <text evidence="10">The pyruvate dehydrogenase complex catalyzes the overall conversion of pyruvate to acetyl-CoA and CO(2). It contains multiple copies of three enzymatic components: pyruvate dehydrogenase (E1), dihydrolipoamide acetyltransferase (E2) and lipoamide dehydrogenase (E3).</text>
</comment>
<gene>
    <name evidence="14" type="ORF">SAMN05216456_1495</name>
</gene>
<name>A0A1I7NB83_9HYPH</name>
<proteinExistence type="predicted"/>
<dbReference type="InterPro" id="IPR033248">
    <property type="entry name" value="Transketolase_C"/>
</dbReference>
<dbReference type="Pfam" id="PF00364">
    <property type="entry name" value="Biotin_lipoyl"/>
    <property type="match status" value="1"/>
</dbReference>
<comment type="cofactor">
    <cofactor evidence="2 11">
        <name>thiamine diphosphate</name>
        <dbReference type="ChEBI" id="CHEBI:58937"/>
    </cofactor>
</comment>
<dbReference type="CDD" id="cd07036">
    <property type="entry name" value="TPP_PYR_E1-PDHc-beta_like"/>
    <property type="match status" value="1"/>
</dbReference>
<comment type="catalytic activity">
    <reaction evidence="11">
        <text>N(6)-[(R)-lipoyl]-L-lysyl-[protein] + pyruvate + H(+) = N(6)-[(R)-S(8)-acetyldihydrolipoyl]-L-lysyl-[protein] + CO2</text>
        <dbReference type="Rhea" id="RHEA:19189"/>
        <dbReference type="Rhea" id="RHEA-COMP:10474"/>
        <dbReference type="Rhea" id="RHEA-COMP:10478"/>
        <dbReference type="ChEBI" id="CHEBI:15361"/>
        <dbReference type="ChEBI" id="CHEBI:15378"/>
        <dbReference type="ChEBI" id="CHEBI:16526"/>
        <dbReference type="ChEBI" id="CHEBI:83099"/>
        <dbReference type="ChEBI" id="CHEBI:83111"/>
        <dbReference type="EC" id="1.2.4.1"/>
    </reaction>
</comment>
<dbReference type="PANTHER" id="PTHR11624">
    <property type="entry name" value="DEHYDROGENASE RELATED"/>
    <property type="match status" value="1"/>
</dbReference>
<keyword evidence="9 11" id="KW-0670">Pyruvate</keyword>
<dbReference type="STRING" id="429728.SAMN05216456_1495"/>
<dbReference type="FunFam" id="3.40.50.920:FF:000001">
    <property type="entry name" value="Pyruvate dehydrogenase E1 beta subunit"/>
    <property type="match status" value="1"/>
</dbReference>
<comment type="subunit">
    <text evidence="3">Heterodimer of an alpha and a beta chain.</text>
</comment>
<evidence type="ECO:0000256" key="4">
    <source>
        <dbReference type="ARBA" id="ARBA00012281"/>
    </source>
</evidence>
<dbReference type="EMBL" id="FPCK01000001">
    <property type="protein sequence ID" value="SFV31925.1"/>
    <property type="molecule type" value="Genomic_DNA"/>
</dbReference>
<dbReference type="CDD" id="cd06849">
    <property type="entry name" value="lipoyl_domain"/>
    <property type="match status" value="1"/>
</dbReference>
<comment type="cofactor">
    <cofactor evidence="1">
        <name>(R)-lipoate</name>
        <dbReference type="ChEBI" id="CHEBI:83088"/>
    </cofactor>
</comment>
<dbReference type="PROSITE" id="PS50968">
    <property type="entry name" value="BIOTINYL_LIPOYL"/>
    <property type="match status" value="1"/>
</dbReference>
<dbReference type="InterPro" id="IPR011053">
    <property type="entry name" value="Single_hybrid_motif"/>
</dbReference>
<dbReference type="InterPro" id="IPR029061">
    <property type="entry name" value="THDP-binding"/>
</dbReference>
<evidence type="ECO:0000256" key="1">
    <source>
        <dbReference type="ARBA" id="ARBA00001938"/>
    </source>
</evidence>
<comment type="function">
    <text evidence="11">The pyruvate dehydrogenase complex catalyzes the overall conversion of pyruvate to acetyl-CoA and CO2.</text>
</comment>
<dbReference type="InterPro" id="IPR005475">
    <property type="entry name" value="Transketolase-like_Pyr-bd"/>
</dbReference>
<dbReference type="OrthoDB" id="9780894at2"/>
<dbReference type="EC" id="1.2.4.1" evidence="4 11"/>